<evidence type="ECO:0000313" key="1">
    <source>
        <dbReference type="EMBL" id="JAH43489.1"/>
    </source>
</evidence>
<proteinExistence type="predicted"/>
<reference evidence="1" key="1">
    <citation type="submission" date="2014-11" db="EMBL/GenBank/DDBJ databases">
        <authorList>
            <person name="Amaro Gonzalez C."/>
        </authorList>
    </citation>
    <scope>NUCLEOTIDE SEQUENCE</scope>
</reference>
<name>A0A0E9SQ53_ANGAN</name>
<dbReference type="AlphaFoldDB" id="A0A0E9SQ53"/>
<accession>A0A0E9SQ53</accession>
<organism evidence="1">
    <name type="scientific">Anguilla anguilla</name>
    <name type="common">European freshwater eel</name>
    <name type="synonym">Muraena anguilla</name>
    <dbReference type="NCBI Taxonomy" id="7936"/>
    <lineage>
        <taxon>Eukaryota</taxon>
        <taxon>Metazoa</taxon>
        <taxon>Chordata</taxon>
        <taxon>Craniata</taxon>
        <taxon>Vertebrata</taxon>
        <taxon>Euteleostomi</taxon>
        <taxon>Actinopterygii</taxon>
        <taxon>Neopterygii</taxon>
        <taxon>Teleostei</taxon>
        <taxon>Anguilliformes</taxon>
        <taxon>Anguillidae</taxon>
        <taxon>Anguilla</taxon>
    </lineage>
</organism>
<sequence>MKVTGNFFLLHTFCLKRRELLILWQMR</sequence>
<protein>
    <submittedName>
        <fullName evidence="1">Uncharacterized protein</fullName>
    </submittedName>
</protein>
<reference evidence="1" key="2">
    <citation type="journal article" date="2015" name="Fish Shellfish Immunol.">
        <title>Early steps in the European eel (Anguilla anguilla)-Vibrio vulnificus interaction in the gills: Role of the RtxA13 toxin.</title>
        <authorList>
            <person name="Callol A."/>
            <person name="Pajuelo D."/>
            <person name="Ebbesson L."/>
            <person name="Teles M."/>
            <person name="MacKenzie S."/>
            <person name="Amaro C."/>
        </authorList>
    </citation>
    <scope>NUCLEOTIDE SEQUENCE</scope>
</reference>
<dbReference type="EMBL" id="GBXM01065088">
    <property type="protein sequence ID" value="JAH43489.1"/>
    <property type="molecule type" value="Transcribed_RNA"/>
</dbReference>